<dbReference type="PANTHER" id="PTHR32039:SF7">
    <property type="entry name" value="COMPETENCE PROTEIN COMM"/>
    <property type="match status" value="1"/>
</dbReference>
<comment type="similarity">
    <text evidence="1">Belongs to the Mg-chelatase subunits D/I family. ComM subfamily.</text>
</comment>
<dbReference type="Gene3D" id="3.30.230.10">
    <property type="match status" value="1"/>
</dbReference>
<feature type="domain" description="AAA+ ATPase" evidence="2">
    <location>
        <begin position="215"/>
        <end position="398"/>
    </location>
</feature>
<dbReference type="Proteomes" id="UP000066480">
    <property type="component" value="Chromosome"/>
</dbReference>
<reference evidence="3 4" key="1">
    <citation type="submission" date="2015-03" db="EMBL/GenBank/DDBJ databases">
        <title>Luteipulveratus halotolerans sp. nov., a novel actinobacterium (Dermacoccaceae) from Sarawak, Malaysia.</title>
        <authorList>
            <person name="Juboi H."/>
            <person name="Basik A."/>
            <person name="Shamsul S.S."/>
            <person name="Arnold P."/>
            <person name="Schmitt E.K."/>
            <person name="Sanglier J.-J."/>
            <person name="Yeo T."/>
        </authorList>
    </citation>
    <scope>NUCLEOTIDE SEQUENCE [LARGE SCALE GENOMIC DNA]</scope>
    <source>
        <strain evidence="3 4">MN07-A0370</strain>
    </source>
</reference>
<proteinExistence type="inferred from homology"/>
<dbReference type="PATRIC" id="fig|571913.6.peg.2427"/>
<dbReference type="InterPro" id="IPR004482">
    <property type="entry name" value="Mg_chelat-rel"/>
</dbReference>
<evidence type="ECO:0000256" key="1">
    <source>
        <dbReference type="ARBA" id="ARBA00006354"/>
    </source>
</evidence>
<dbReference type="RefSeq" id="WP_052591734.1">
    <property type="nucleotide sequence ID" value="NZ_CP011112.1"/>
</dbReference>
<keyword evidence="4" id="KW-1185">Reference proteome</keyword>
<dbReference type="InterPro" id="IPR045006">
    <property type="entry name" value="CHLI-like"/>
</dbReference>
<dbReference type="Pfam" id="PF01078">
    <property type="entry name" value="Mg_chelatase"/>
    <property type="match status" value="1"/>
</dbReference>
<dbReference type="GO" id="GO:0005524">
    <property type="term" value="F:ATP binding"/>
    <property type="evidence" value="ECO:0007669"/>
    <property type="project" value="InterPro"/>
</dbReference>
<dbReference type="Pfam" id="PF13335">
    <property type="entry name" value="Mg_chelatase_C"/>
    <property type="match status" value="1"/>
</dbReference>
<dbReference type="SUPFAM" id="SSF54211">
    <property type="entry name" value="Ribosomal protein S5 domain 2-like"/>
    <property type="match status" value="1"/>
</dbReference>
<protein>
    <submittedName>
        <fullName evidence="3">Mg chelatase-like protein</fullName>
    </submittedName>
</protein>
<organism evidence="3 4">
    <name type="scientific">Luteipulveratus mongoliensis</name>
    <dbReference type="NCBI Taxonomy" id="571913"/>
    <lineage>
        <taxon>Bacteria</taxon>
        <taxon>Bacillati</taxon>
        <taxon>Actinomycetota</taxon>
        <taxon>Actinomycetes</taxon>
        <taxon>Micrococcales</taxon>
        <taxon>Dermacoccaceae</taxon>
        <taxon>Luteipulveratus</taxon>
    </lineage>
</organism>
<dbReference type="InterPro" id="IPR020568">
    <property type="entry name" value="Ribosomal_Su5_D2-typ_SF"/>
</dbReference>
<dbReference type="AlphaFoldDB" id="A0A0K1JIJ7"/>
<dbReference type="Gene3D" id="3.40.50.300">
    <property type="entry name" value="P-loop containing nucleotide triphosphate hydrolases"/>
    <property type="match status" value="1"/>
</dbReference>
<gene>
    <name evidence="3" type="ORF">VV02_11910</name>
</gene>
<dbReference type="KEGG" id="lmoi:VV02_11910"/>
<dbReference type="SMART" id="SM00382">
    <property type="entry name" value="AAA"/>
    <property type="match status" value="1"/>
</dbReference>
<dbReference type="SUPFAM" id="SSF52540">
    <property type="entry name" value="P-loop containing nucleoside triphosphate hydrolases"/>
    <property type="match status" value="1"/>
</dbReference>
<evidence type="ECO:0000313" key="3">
    <source>
        <dbReference type="EMBL" id="AKU16403.1"/>
    </source>
</evidence>
<dbReference type="InterPro" id="IPR027417">
    <property type="entry name" value="P-loop_NTPase"/>
</dbReference>
<name>A0A0K1JIJ7_9MICO</name>
<dbReference type="Pfam" id="PF13541">
    <property type="entry name" value="ChlI"/>
    <property type="match status" value="1"/>
</dbReference>
<dbReference type="PANTHER" id="PTHR32039">
    <property type="entry name" value="MAGNESIUM-CHELATASE SUBUNIT CHLI"/>
    <property type="match status" value="1"/>
</dbReference>
<dbReference type="InterPro" id="IPR014721">
    <property type="entry name" value="Ribsml_uS5_D2-typ_fold_subgr"/>
</dbReference>
<dbReference type="OrthoDB" id="9813147at2"/>
<accession>A0A0K1JIJ7</accession>
<evidence type="ECO:0000259" key="2">
    <source>
        <dbReference type="SMART" id="SM00382"/>
    </source>
</evidence>
<dbReference type="InterPro" id="IPR000523">
    <property type="entry name" value="Mg_chelatse_chII-like_cat_dom"/>
</dbReference>
<dbReference type="EMBL" id="CP011112">
    <property type="protein sequence ID" value="AKU16403.1"/>
    <property type="molecule type" value="Genomic_DNA"/>
</dbReference>
<dbReference type="InterPro" id="IPR003593">
    <property type="entry name" value="AAA+_ATPase"/>
</dbReference>
<evidence type="ECO:0000313" key="4">
    <source>
        <dbReference type="Proteomes" id="UP000066480"/>
    </source>
</evidence>
<dbReference type="STRING" id="571913.VV02_11910"/>
<dbReference type="InterPro" id="IPR025158">
    <property type="entry name" value="Mg_chelat-rel_C"/>
</dbReference>
<dbReference type="NCBIfam" id="TIGR00368">
    <property type="entry name" value="YifB family Mg chelatase-like AAA ATPase"/>
    <property type="match status" value="1"/>
</dbReference>
<sequence length="511" mass="53637">MTLGCTRSVAVTGIEGTVVAVEADVANGLPAFMVSGLPDAACAQSPDRVKAAVVNSDLRLPHQRITVNLSPASLPKQGAGFDLAIAVAALAAGGTVPADQVAEVVHLGELGLDGAVRPVRGVLPAVLAAAEAGVMTVAVPVENAAEAALVEGVRVHPVRHLADLVARYVAQGRGRPVEEPEIVLGPNEPPESPLDLADVAGQPEARYALEVAAAGGHHMSMLGPPGAGKTMIAERLPGLLPLLDRPQALEVTAVHSVLGVLSDAVLIERPPFVAPHHGASMAAIIGGGSGRVRPGAVSRASSGVLFLDEAPEFRRDVLDALRQPLESGRVSIARADRNVTYPARFQLVLAANPCPCGQAYGKGRGCTCSPLRRRTYLAKLSGPLMDRVDLQLTVQPVTKAALRTGPGESSSLVAERVAVARERQARRWQMHPWQLNSQVPGPILRSEAWRLERRATRTMDSALELGTLTLRGYDRVLRIAWTLADLAGRPCPGEGELMTALSLRSQQVEAA</sequence>